<dbReference type="InterPro" id="IPR032675">
    <property type="entry name" value="LRR_dom_sf"/>
</dbReference>
<protein>
    <recommendedName>
        <fullName evidence="3">F-box domain-containing protein</fullName>
    </recommendedName>
</protein>
<dbReference type="OMA" id="LEMSTSH"/>
<evidence type="ECO:0000313" key="2">
    <source>
        <dbReference type="Proteomes" id="UP000184267"/>
    </source>
</evidence>
<comment type="caution">
    <text evidence="1">The sequence shown here is derived from an EMBL/GenBank/DDBJ whole genome shotgun (WGS) entry which is preliminary data.</text>
</comment>
<dbReference type="Proteomes" id="UP000184267">
    <property type="component" value="Unassembled WGS sequence"/>
</dbReference>
<accession>A0A1M2W0X2</accession>
<dbReference type="SUPFAM" id="SSF52047">
    <property type="entry name" value="RNI-like"/>
    <property type="match status" value="1"/>
</dbReference>
<dbReference type="EMBL" id="MNAD01000399">
    <property type="protein sequence ID" value="OJT13519.1"/>
    <property type="molecule type" value="Genomic_DNA"/>
</dbReference>
<proteinExistence type="predicted"/>
<reference evidence="1 2" key="1">
    <citation type="submission" date="2016-10" db="EMBL/GenBank/DDBJ databases">
        <title>Genome sequence of the basidiomycete white-rot fungus Trametes pubescens.</title>
        <authorList>
            <person name="Makela M.R."/>
            <person name="Granchi Z."/>
            <person name="Peng M."/>
            <person name="De Vries R.P."/>
            <person name="Grigoriev I."/>
            <person name="Riley R."/>
            <person name="Hilden K."/>
        </authorList>
    </citation>
    <scope>NUCLEOTIDE SEQUENCE [LARGE SCALE GENOMIC DNA]</scope>
    <source>
        <strain evidence="1 2">FBCC735</strain>
    </source>
</reference>
<dbReference type="AlphaFoldDB" id="A0A1M2W0X2"/>
<gene>
    <name evidence="1" type="ORF">TRAPUB_9941</name>
</gene>
<keyword evidence="2" id="KW-1185">Reference proteome</keyword>
<dbReference type="Gene3D" id="3.80.10.10">
    <property type="entry name" value="Ribonuclease Inhibitor"/>
    <property type="match status" value="1"/>
</dbReference>
<dbReference type="OrthoDB" id="2751265at2759"/>
<sequence length="409" mass="45537">MLEMSTSHVGSLMFGGPVRDVDAPHLQSFLSHSFPVLRSLEVTMDSRAHACAVGGGCSSLEWLHLTRASLPWTPSVLAQLKDLSLTDCYLSTPALPFLDFLNVLEYEQHLQYLYLRGFLSAVLEPETSAPHERVVTLYGLKHLEISDVPANVARLMTHLHTPAISRVELRGDCSHGVPSTAQVSLLPQDLDTRFPGLQAITRVYLDVSDDENILCFSNPTGTSFELELVKTDIIGWDGSDWFKRGLLQLPALFGSALTELQVGGPLDISPTMWDHVFDSFPALQKLVAKQYNVHNDLPLTMLRSLAAAPACSVPHGVDYPGASTGRAARVRSPALKHLRIDHWTWSRRAMRQILECLRVRAAHGAERLEYFSANADNWDWEPATILAVDKYRAQFLVVVDNIVLDGWFY</sequence>
<evidence type="ECO:0000313" key="1">
    <source>
        <dbReference type="EMBL" id="OJT13519.1"/>
    </source>
</evidence>
<evidence type="ECO:0008006" key="3">
    <source>
        <dbReference type="Google" id="ProtNLM"/>
    </source>
</evidence>
<name>A0A1M2W0X2_TRAPU</name>
<organism evidence="1 2">
    <name type="scientific">Trametes pubescens</name>
    <name type="common">White-rot fungus</name>
    <dbReference type="NCBI Taxonomy" id="154538"/>
    <lineage>
        <taxon>Eukaryota</taxon>
        <taxon>Fungi</taxon>
        <taxon>Dikarya</taxon>
        <taxon>Basidiomycota</taxon>
        <taxon>Agaricomycotina</taxon>
        <taxon>Agaricomycetes</taxon>
        <taxon>Polyporales</taxon>
        <taxon>Polyporaceae</taxon>
        <taxon>Trametes</taxon>
    </lineage>
</organism>